<dbReference type="RefSeq" id="WP_132884039.1">
    <property type="nucleotide sequence ID" value="NZ_JBBGZA010000002.1"/>
</dbReference>
<dbReference type="EMBL" id="JBBGZA010000002">
    <property type="protein sequence ID" value="MEJ5096200.1"/>
    <property type="molecule type" value="Genomic_DNA"/>
</dbReference>
<gene>
    <name evidence="2" type="ORF">WH159_16895</name>
</gene>
<reference evidence="2 3" key="1">
    <citation type="submission" date="2023-12" db="EMBL/GenBank/DDBJ databases">
        <title>Gut-associated functions are favored during microbiome assembly across C. elegans life.</title>
        <authorList>
            <person name="Zimmermann J."/>
        </authorList>
    </citation>
    <scope>NUCLEOTIDE SEQUENCE [LARGE SCALE GENOMIC DNA]</scope>
    <source>
        <strain evidence="2 3">JUb134</strain>
    </source>
</reference>
<dbReference type="Proteomes" id="UP001380365">
    <property type="component" value="Unassembled WGS sequence"/>
</dbReference>
<keyword evidence="3" id="KW-1185">Reference proteome</keyword>
<sequence length="91" mass="10010">MPQATLQAWLSLYAAVGVMVAMCAVLAMIKTAHDYRTGTSKLPTATVLDKVLVAPRLWIRWQINYLLGAPAILGIAIYYAHYLGFDTLVDV</sequence>
<evidence type="ECO:0000313" key="3">
    <source>
        <dbReference type="Proteomes" id="UP001380365"/>
    </source>
</evidence>
<keyword evidence="1" id="KW-0472">Membrane</keyword>
<feature type="transmembrane region" description="Helical" evidence="1">
    <location>
        <begin position="65"/>
        <end position="85"/>
    </location>
</feature>
<organism evidence="2 3">
    <name type="scientific">Sphingomonas molluscorum</name>
    <dbReference type="NCBI Taxonomy" id="418184"/>
    <lineage>
        <taxon>Bacteria</taxon>
        <taxon>Pseudomonadati</taxon>
        <taxon>Pseudomonadota</taxon>
        <taxon>Alphaproteobacteria</taxon>
        <taxon>Sphingomonadales</taxon>
        <taxon>Sphingomonadaceae</taxon>
        <taxon>Sphingomonas</taxon>
    </lineage>
</organism>
<evidence type="ECO:0000313" key="2">
    <source>
        <dbReference type="EMBL" id="MEJ5096200.1"/>
    </source>
</evidence>
<evidence type="ECO:0000256" key="1">
    <source>
        <dbReference type="SAM" id="Phobius"/>
    </source>
</evidence>
<name>A0ABU8Q9M7_9SPHN</name>
<accession>A0ABU8Q9M7</accession>
<protein>
    <submittedName>
        <fullName evidence="2">Uncharacterized protein</fullName>
    </submittedName>
</protein>
<keyword evidence="1" id="KW-0812">Transmembrane</keyword>
<keyword evidence="1" id="KW-1133">Transmembrane helix</keyword>
<comment type="caution">
    <text evidence="2">The sequence shown here is derived from an EMBL/GenBank/DDBJ whole genome shotgun (WGS) entry which is preliminary data.</text>
</comment>
<feature type="transmembrane region" description="Helical" evidence="1">
    <location>
        <begin position="6"/>
        <end position="29"/>
    </location>
</feature>
<proteinExistence type="predicted"/>